<dbReference type="EMBL" id="CP041692">
    <property type="protein sequence ID" value="QDP97895.1"/>
    <property type="molecule type" value="Genomic_DNA"/>
</dbReference>
<dbReference type="Gene3D" id="2.30.40.10">
    <property type="entry name" value="Urease, subunit C, domain 1"/>
    <property type="match status" value="1"/>
</dbReference>
<dbReference type="KEGG" id="mik:FOE78_20070"/>
<dbReference type="PANTHER" id="PTHR22642:SF2">
    <property type="entry name" value="PROTEIN LONG AFTER FAR-RED 3"/>
    <property type="match status" value="1"/>
</dbReference>
<dbReference type="RefSeq" id="WP_143987849.1">
    <property type="nucleotide sequence ID" value="NZ_CP041692.1"/>
</dbReference>
<sequence length="522" mass="55659">MTVRVFRNARIYTGDPSRPVATALAVEGERLVGVGDEAAVRESVGDAVELIDLDGACVLPGLDDAHIHTASLARDLSAVDLRGAASLREALDRIVAFLPRLPDGVWLSGGSWDFNRWDVPVQPDRRALDSVCPDRPAVLSSIDGHTLWLNTAALRAAGIDARTPDPVGGEIVRDETGEPTGILREAGRLGLGELANASDPRDLTELLADAQQLLLGVGLTSVHDIDGEDARAAYLRLRDAGRLAIRVHKAIPVTALELAIEQGRRTGDGDDWVRTGPVKIFSDGALGSHTCHLTDPFPDGSHGIEVTPYEELLRLVRLANGAGIAVATHAIGDRAAHLVLDAYADVAGEHRLRNRVEHAQHLQPADITRMAGLGVIASMQPTHCTSDIDLVDRLLGDRPIVSYAWRSVLDAQAGLAFGSDAPVEDPNPFLGIYAAVTRCRPDGTPRGGWQPERRISVAEATNAFTLGAAYAAGEERDKGALTVGRLADFIAIDTDPYQCAAEQLPGTKVITTVVGGEIRWSH</sequence>
<gene>
    <name evidence="2" type="ORF">FOE78_20070</name>
</gene>
<organism evidence="2 3">
    <name type="scientific">Microlunatus elymi</name>
    <dbReference type="NCBI Taxonomy" id="2596828"/>
    <lineage>
        <taxon>Bacteria</taxon>
        <taxon>Bacillati</taxon>
        <taxon>Actinomycetota</taxon>
        <taxon>Actinomycetes</taxon>
        <taxon>Propionibacteriales</taxon>
        <taxon>Propionibacteriaceae</taxon>
        <taxon>Microlunatus</taxon>
    </lineage>
</organism>
<keyword evidence="2" id="KW-0378">Hydrolase</keyword>
<keyword evidence="3" id="KW-1185">Reference proteome</keyword>
<dbReference type="SUPFAM" id="SSF51556">
    <property type="entry name" value="Metallo-dependent hydrolases"/>
    <property type="match status" value="1"/>
</dbReference>
<accession>A0A516Q389</accession>
<dbReference type="OrthoDB" id="3173428at2"/>
<reference evidence="2 3" key="1">
    <citation type="submission" date="2019-07" db="EMBL/GenBank/DDBJ databases">
        <title>Microlunatus dokdonensis sp. nov. isolated from the rhizospheric soil of the wild plant Elymus tsukushiensis.</title>
        <authorList>
            <person name="Ghim S.-Y."/>
            <person name="Hwang Y.-J."/>
            <person name="Son J.-S."/>
            <person name="Shin J.-H."/>
        </authorList>
    </citation>
    <scope>NUCLEOTIDE SEQUENCE [LARGE SCALE GENOMIC DNA]</scope>
    <source>
        <strain evidence="2 3">KUDC0627</strain>
    </source>
</reference>
<dbReference type="Gene3D" id="3.20.20.140">
    <property type="entry name" value="Metal-dependent hydrolases"/>
    <property type="match status" value="1"/>
</dbReference>
<evidence type="ECO:0000313" key="3">
    <source>
        <dbReference type="Proteomes" id="UP000319263"/>
    </source>
</evidence>
<proteinExistence type="predicted"/>
<dbReference type="PANTHER" id="PTHR22642">
    <property type="entry name" value="IMIDAZOLONEPROPIONASE"/>
    <property type="match status" value="1"/>
</dbReference>
<dbReference type="InterPro" id="IPR011059">
    <property type="entry name" value="Metal-dep_hydrolase_composite"/>
</dbReference>
<dbReference type="AlphaFoldDB" id="A0A516Q389"/>
<name>A0A516Q389_9ACTN</name>
<evidence type="ECO:0000313" key="2">
    <source>
        <dbReference type="EMBL" id="QDP97895.1"/>
    </source>
</evidence>
<feature type="domain" description="Amidohydrolase 3" evidence="1">
    <location>
        <begin position="49"/>
        <end position="518"/>
    </location>
</feature>
<dbReference type="InterPro" id="IPR033932">
    <property type="entry name" value="YtcJ-like"/>
</dbReference>
<dbReference type="SUPFAM" id="SSF51338">
    <property type="entry name" value="Composite domain of metallo-dependent hydrolases"/>
    <property type="match status" value="1"/>
</dbReference>
<dbReference type="Proteomes" id="UP000319263">
    <property type="component" value="Chromosome"/>
</dbReference>
<dbReference type="Gene3D" id="3.10.310.70">
    <property type="match status" value="1"/>
</dbReference>
<dbReference type="Pfam" id="PF07969">
    <property type="entry name" value="Amidohydro_3"/>
    <property type="match status" value="1"/>
</dbReference>
<dbReference type="InterPro" id="IPR032466">
    <property type="entry name" value="Metal_Hydrolase"/>
</dbReference>
<dbReference type="InterPro" id="IPR013108">
    <property type="entry name" value="Amidohydro_3"/>
</dbReference>
<dbReference type="GO" id="GO:0016810">
    <property type="term" value="F:hydrolase activity, acting on carbon-nitrogen (but not peptide) bonds"/>
    <property type="evidence" value="ECO:0007669"/>
    <property type="project" value="InterPro"/>
</dbReference>
<evidence type="ECO:0000259" key="1">
    <source>
        <dbReference type="Pfam" id="PF07969"/>
    </source>
</evidence>
<protein>
    <submittedName>
        <fullName evidence="2">Amidohydrolase</fullName>
    </submittedName>
</protein>
<dbReference type="CDD" id="cd01300">
    <property type="entry name" value="YtcJ_like"/>
    <property type="match status" value="1"/>
</dbReference>